<gene>
    <name evidence="5" type="ORF">LY90DRAFT_674381</name>
</gene>
<dbReference type="InterPro" id="IPR001375">
    <property type="entry name" value="Peptidase_S9_cat"/>
</dbReference>
<evidence type="ECO:0000256" key="1">
    <source>
        <dbReference type="ARBA" id="ARBA00022729"/>
    </source>
</evidence>
<dbReference type="InterPro" id="IPR050955">
    <property type="entry name" value="Plant_Biomass_Hydrol_Est"/>
</dbReference>
<organism evidence="5 6">
    <name type="scientific">Neocallimastix californiae</name>
    <dbReference type="NCBI Taxonomy" id="1754190"/>
    <lineage>
        <taxon>Eukaryota</taxon>
        <taxon>Fungi</taxon>
        <taxon>Fungi incertae sedis</taxon>
        <taxon>Chytridiomycota</taxon>
        <taxon>Chytridiomycota incertae sedis</taxon>
        <taxon>Neocallimastigomycetes</taxon>
        <taxon>Neocallimastigales</taxon>
        <taxon>Neocallimastigaceae</taxon>
        <taxon>Neocallimastix</taxon>
    </lineage>
</organism>
<dbReference type="Pfam" id="PF18435">
    <property type="entry name" value="EstA_Ig_like"/>
    <property type="match status" value="1"/>
</dbReference>
<dbReference type="Pfam" id="PF00326">
    <property type="entry name" value="Peptidase_S9"/>
    <property type="match status" value="1"/>
</dbReference>
<accession>A0A1Y2AXX3</accession>
<feature type="chain" id="PRO_5013231588" evidence="2">
    <location>
        <begin position="26"/>
        <end position="483"/>
    </location>
</feature>
<dbReference type="PANTHER" id="PTHR43037:SF1">
    <property type="entry name" value="BLL1128 PROTEIN"/>
    <property type="match status" value="1"/>
</dbReference>
<dbReference type="Proteomes" id="UP000193920">
    <property type="component" value="Unassembled WGS sequence"/>
</dbReference>
<keyword evidence="5" id="KW-0378">Hydrolase</keyword>
<evidence type="ECO:0000259" key="3">
    <source>
        <dbReference type="Pfam" id="PF00326"/>
    </source>
</evidence>
<dbReference type="GO" id="GO:0008236">
    <property type="term" value="F:serine-type peptidase activity"/>
    <property type="evidence" value="ECO:0007669"/>
    <property type="project" value="InterPro"/>
</dbReference>
<dbReference type="SUPFAM" id="SSF53474">
    <property type="entry name" value="alpha/beta-Hydrolases"/>
    <property type="match status" value="1"/>
</dbReference>
<evidence type="ECO:0000259" key="4">
    <source>
        <dbReference type="Pfam" id="PF18435"/>
    </source>
</evidence>
<comment type="caution">
    <text evidence="5">The sequence shown here is derived from an EMBL/GenBank/DDBJ whole genome shotgun (WGS) entry which is preliminary data.</text>
</comment>
<dbReference type="InterPro" id="IPR029058">
    <property type="entry name" value="AB_hydrolase_fold"/>
</dbReference>
<keyword evidence="1 2" id="KW-0732">Signal</keyword>
<feature type="domain" description="Peptidase S9 prolyl oligopeptidase catalytic" evidence="3">
    <location>
        <begin position="299"/>
        <end position="434"/>
    </location>
</feature>
<sequence>MNAKLILKALLYATALFSVSVEGKAIRKCIPKGSKSAIGAQMIVQGYEWGPAVPKIIVEFQDKVSGFDIDTFAVKTDHIEREIIDAYNTDANGKKQKGASKYVALELTVKASVIPSLGVSMGGEASPFTYDMNTGRNSWSRNYELDLDLKEGKSFKVGKSEYGGDKKVWKTFKYNLADNYVVPETKEWKKDSFTAHSITLQRASFTPKGVEKDGGKNPLVIWLHGAGEGGRDIDITLLGNEVTALAKEGIQKYFISDDLKGAYVLAVQTPTMWMDRGNSTYNNDISGKRQTSIYDAVLFEAIKDYVANNSDIDTDRIYVGGCSNGGYMTMNMMFEHGDFFTAFYPICEAYMDRNISEDMIEDVKDYNIWFLHSEDDTTVDPLITSISTYYRLMNTGAKNVHYTLTDHVIGTDDPEVQYMGHYSWVYAFNDQVKKQFDNVKVAADFENITIKDGKVTTTDNYVTNANCNKDGNMWSWLASQRKN</sequence>
<feature type="domain" description="Esterase Ig-like N-terminal" evidence="4">
    <location>
        <begin position="40"/>
        <end position="140"/>
    </location>
</feature>
<reference evidence="5 6" key="1">
    <citation type="submission" date="2016-08" db="EMBL/GenBank/DDBJ databases">
        <title>A Parts List for Fungal Cellulosomes Revealed by Comparative Genomics.</title>
        <authorList>
            <consortium name="DOE Joint Genome Institute"/>
            <person name="Haitjema C.H."/>
            <person name="Gilmore S.P."/>
            <person name="Henske J.K."/>
            <person name="Solomon K.V."/>
            <person name="De Groot R."/>
            <person name="Kuo A."/>
            <person name="Mondo S.J."/>
            <person name="Salamov A.A."/>
            <person name="Labutti K."/>
            <person name="Zhao Z."/>
            <person name="Chiniquy J."/>
            <person name="Barry K."/>
            <person name="Brewer H.M."/>
            <person name="Purvine S.O."/>
            <person name="Wright A.T."/>
            <person name="Boxma B."/>
            <person name="Van Alen T."/>
            <person name="Hackstein J.H."/>
            <person name="Baker S.E."/>
            <person name="Grigoriev I.V."/>
            <person name="O'Malley M.A."/>
        </authorList>
    </citation>
    <scope>NUCLEOTIDE SEQUENCE [LARGE SCALE GENOMIC DNA]</scope>
    <source>
        <strain evidence="5 6">G1</strain>
    </source>
</reference>
<dbReference type="AlphaFoldDB" id="A0A1Y2AXX3"/>
<dbReference type="OrthoDB" id="2152248at2759"/>
<dbReference type="GO" id="GO:0006508">
    <property type="term" value="P:proteolysis"/>
    <property type="evidence" value="ECO:0007669"/>
    <property type="project" value="InterPro"/>
</dbReference>
<dbReference type="PANTHER" id="PTHR43037">
    <property type="entry name" value="UNNAMED PRODUCT-RELATED"/>
    <property type="match status" value="1"/>
</dbReference>
<dbReference type="Gene3D" id="2.60.40.2180">
    <property type="match status" value="1"/>
</dbReference>
<dbReference type="STRING" id="1754190.A0A1Y2AXX3"/>
<protein>
    <submittedName>
        <fullName evidence="5">Alpha/beta-hydrolase</fullName>
    </submittedName>
</protein>
<keyword evidence="6" id="KW-1185">Reference proteome</keyword>
<proteinExistence type="predicted"/>
<dbReference type="Gene3D" id="3.40.50.1820">
    <property type="entry name" value="alpha/beta hydrolase"/>
    <property type="match status" value="1"/>
</dbReference>
<evidence type="ECO:0000313" key="5">
    <source>
        <dbReference type="EMBL" id="ORY27421.1"/>
    </source>
</evidence>
<evidence type="ECO:0000313" key="6">
    <source>
        <dbReference type="Proteomes" id="UP000193920"/>
    </source>
</evidence>
<dbReference type="InterPro" id="IPR041172">
    <property type="entry name" value="EstA_Ig-like_N"/>
</dbReference>
<evidence type="ECO:0000256" key="2">
    <source>
        <dbReference type="SAM" id="SignalP"/>
    </source>
</evidence>
<name>A0A1Y2AXX3_9FUNG</name>
<dbReference type="EMBL" id="MCOG01000193">
    <property type="protein sequence ID" value="ORY27421.1"/>
    <property type="molecule type" value="Genomic_DNA"/>
</dbReference>
<feature type="signal peptide" evidence="2">
    <location>
        <begin position="1"/>
        <end position="25"/>
    </location>
</feature>